<dbReference type="AlphaFoldDB" id="A0A8B6HDV4"/>
<organism evidence="3 4">
    <name type="scientific">Mytilus galloprovincialis</name>
    <name type="common">Mediterranean mussel</name>
    <dbReference type="NCBI Taxonomy" id="29158"/>
    <lineage>
        <taxon>Eukaryota</taxon>
        <taxon>Metazoa</taxon>
        <taxon>Spiralia</taxon>
        <taxon>Lophotrochozoa</taxon>
        <taxon>Mollusca</taxon>
        <taxon>Bivalvia</taxon>
        <taxon>Autobranchia</taxon>
        <taxon>Pteriomorphia</taxon>
        <taxon>Mytilida</taxon>
        <taxon>Mytiloidea</taxon>
        <taxon>Mytilidae</taxon>
        <taxon>Mytilinae</taxon>
        <taxon>Mytilus</taxon>
    </lineage>
</organism>
<dbReference type="PANTHER" id="PTHR47978">
    <property type="match status" value="1"/>
</dbReference>
<dbReference type="NCBIfam" id="TIGR00231">
    <property type="entry name" value="small_GTP"/>
    <property type="match status" value="1"/>
</dbReference>
<dbReference type="InterPro" id="IPR005225">
    <property type="entry name" value="Small_GTP-bd"/>
</dbReference>
<dbReference type="FunFam" id="3.40.50.300:FF:001447">
    <property type="entry name" value="Ras-related protein Rab-1B"/>
    <property type="match status" value="1"/>
</dbReference>
<dbReference type="PROSITE" id="PS51419">
    <property type="entry name" value="RAB"/>
    <property type="match status" value="1"/>
</dbReference>
<evidence type="ECO:0000313" key="4">
    <source>
        <dbReference type="Proteomes" id="UP000596742"/>
    </source>
</evidence>
<dbReference type="InterPro" id="IPR027417">
    <property type="entry name" value="P-loop_NTPase"/>
</dbReference>
<reference evidence="3" key="1">
    <citation type="submission" date="2018-11" db="EMBL/GenBank/DDBJ databases">
        <authorList>
            <person name="Alioto T."/>
            <person name="Alioto T."/>
        </authorList>
    </citation>
    <scope>NUCLEOTIDE SEQUENCE</scope>
</reference>
<dbReference type="PRINTS" id="PR00449">
    <property type="entry name" value="RASTRNSFRMNG"/>
</dbReference>
<dbReference type="PROSITE" id="PS51421">
    <property type="entry name" value="RAS"/>
    <property type="match status" value="1"/>
</dbReference>
<dbReference type="Gene3D" id="3.40.50.300">
    <property type="entry name" value="P-loop containing nucleotide triphosphate hydrolases"/>
    <property type="match status" value="1"/>
</dbReference>
<keyword evidence="4" id="KW-1185">Reference proteome</keyword>
<dbReference type="Pfam" id="PF00071">
    <property type="entry name" value="Ras"/>
    <property type="match status" value="1"/>
</dbReference>
<sequence>MFQIWDTAGTERFKSIVPFYLRDADVAIVAYDITERNTFENINQWLRLLQESAPETIKCALVGNKCDLLEKRQVMRQEAQTFADEHGLYFLETSAKTGQNIQQVFMDIGSIFVGGPLKQHRHNSAITVTESSEPVTSGKCCG</sequence>
<dbReference type="OrthoDB" id="63533at2759"/>
<dbReference type="SMART" id="SM00174">
    <property type="entry name" value="RHO"/>
    <property type="match status" value="1"/>
</dbReference>
<dbReference type="SMART" id="SM00175">
    <property type="entry name" value="RAB"/>
    <property type="match status" value="1"/>
</dbReference>
<dbReference type="SUPFAM" id="SSF52540">
    <property type="entry name" value="P-loop containing nucleoside triphosphate hydrolases"/>
    <property type="match status" value="1"/>
</dbReference>
<dbReference type="SMART" id="SM00173">
    <property type="entry name" value="RAS"/>
    <property type="match status" value="1"/>
</dbReference>
<evidence type="ECO:0000313" key="3">
    <source>
        <dbReference type="EMBL" id="VDI78109.1"/>
    </source>
</evidence>
<dbReference type="InterPro" id="IPR001806">
    <property type="entry name" value="Small_GTPase"/>
</dbReference>
<comment type="similarity">
    <text evidence="1">Belongs to the small GTPase superfamily. Rab family.</text>
</comment>
<proteinExistence type="inferred from homology"/>
<evidence type="ECO:0000256" key="2">
    <source>
        <dbReference type="ARBA" id="ARBA00022741"/>
    </source>
</evidence>
<gene>
    <name evidence="3" type="ORF">MGAL_10B047109</name>
</gene>
<keyword evidence="2" id="KW-0547">Nucleotide-binding</keyword>
<name>A0A8B6HDV4_MYTGA</name>
<comment type="caution">
    <text evidence="3">The sequence shown here is derived from an EMBL/GenBank/DDBJ whole genome shotgun (WGS) entry which is preliminary data.</text>
</comment>
<dbReference type="GO" id="GO:0003924">
    <property type="term" value="F:GTPase activity"/>
    <property type="evidence" value="ECO:0007669"/>
    <property type="project" value="InterPro"/>
</dbReference>
<dbReference type="EMBL" id="UYJE01009924">
    <property type="protein sequence ID" value="VDI78109.1"/>
    <property type="molecule type" value="Genomic_DNA"/>
</dbReference>
<evidence type="ECO:0000256" key="1">
    <source>
        <dbReference type="ARBA" id="ARBA00006270"/>
    </source>
</evidence>
<accession>A0A8B6HDV4</accession>
<protein>
    <submittedName>
        <fullName evidence="3">Ras-related protein Rab-5C</fullName>
    </submittedName>
</protein>
<dbReference type="GO" id="GO:0005525">
    <property type="term" value="F:GTP binding"/>
    <property type="evidence" value="ECO:0007669"/>
    <property type="project" value="InterPro"/>
</dbReference>
<dbReference type="Proteomes" id="UP000596742">
    <property type="component" value="Unassembled WGS sequence"/>
</dbReference>